<dbReference type="SUPFAM" id="SSF51735">
    <property type="entry name" value="NAD(P)-binding Rossmann-fold domains"/>
    <property type="match status" value="1"/>
</dbReference>
<organism evidence="4 5">
    <name type="scientific">Passalora fulva</name>
    <name type="common">Tomato leaf mold</name>
    <name type="synonym">Cladosporium fulvum</name>
    <dbReference type="NCBI Taxonomy" id="5499"/>
    <lineage>
        <taxon>Eukaryota</taxon>
        <taxon>Fungi</taxon>
        <taxon>Dikarya</taxon>
        <taxon>Ascomycota</taxon>
        <taxon>Pezizomycotina</taxon>
        <taxon>Dothideomycetes</taxon>
        <taxon>Dothideomycetidae</taxon>
        <taxon>Mycosphaerellales</taxon>
        <taxon>Mycosphaerellaceae</taxon>
        <taxon>Fulvia</taxon>
    </lineage>
</organism>
<sequence>VSSEVKAIPTVIEELAQQHPNNTWMTIPNDPELCNGLRNITYRELSLAVKSLASWISKEIGIGKIDIDTAAYIGVNDMGYAVAGSACIRAGYKALLPSPRNSQEGQASLFKTTNCNTLLHSAGVDSYVETIRTALPDIRVYQIPSFDDLLEIGANTTEPLHAYTDKEDDIVVILHTSGSTGLPKPIYHNNGSIHVMGQLRNLPVPDGRRNTQIALFQPDVPMPTVAPFFHMMGRAITWASVLNRAPIVVLPPEKPVNADIIIKVLEQARPRQMISPPSVLEEVVEAPGGLDALSKLDYVFFGGGPLATLTGEKLIKVTKLVSSPLAYRKIRMTGSISSGPLARELTWNWTVIKPADRRFQGVFHTFPNIKEWRTKDLFEQHPEKKGLWLYKGRKDDVIVLSNGEKFNPVGFEKIMESHPLVKGAVVVGQARFQTGLLIEPEWSLVSESEDPTRLLDQIWPLIERANAEAPGHGRVWRSDIAIAKRDKPFKRTPKSSIARRWTVELYNREIDALYSNEGTDEAVGKLPADADPDTTKDFLRKLFRVKELSIPDSASEDDDIFSFGTDSLQILALASSLSHACSEGREVTISPRDVYAHPTINSLAQFLQHGGEDSQISCEETMAKMVKKYTHGLSRKRGPADIRQPEQHTYILTGSTGSLGNYALQQLIASPSVAHIYCLNRSADAESRQRQTFQERGAPTDFSNVTFLQSDFSKDQFGLKDDVYGTMLDTVDLFIHNAWAMDFNKTLQTYESTHIAGTRRVVDFSLESKYRAHIVFRWRLPAIHPGETEVPEQMFDDHRIPIPGGYGESKHVASLILAAAAENAGVPASVIRAGQLAGPYGEGQPWNKHEWLPSIVISSKALSMVPERLGNQDEIDWVPMDLAARSVIDMSESRTQPDQDVLAVAHLVNPQAVSWSKIVPTVRDALEAETGNKVEVVPFRQWLDELKKSPATPEEVEKKPGIKLIDFYEGLLSEGGGLPQLSTSETEKLSTTVRTMKAVDEGLMKKWLGQWRE</sequence>
<keyword evidence="1" id="KW-0596">Phosphopantetheine</keyword>
<evidence type="ECO:0000256" key="2">
    <source>
        <dbReference type="ARBA" id="ARBA00022553"/>
    </source>
</evidence>
<evidence type="ECO:0000256" key="1">
    <source>
        <dbReference type="ARBA" id="ARBA00022450"/>
    </source>
</evidence>
<dbReference type="InterPro" id="IPR036291">
    <property type="entry name" value="NAD(P)-bd_dom_sf"/>
</dbReference>
<dbReference type="OrthoDB" id="429813at2759"/>
<keyword evidence="5" id="KW-1185">Reference proteome</keyword>
<dbReference type="GeneID" id="71989352"/>
<keyword evidence="2" id="KW-0597">Phosphoprotein</keyword>
<proteinExistence type="predicted"/>
<protein>
    <submittedName>
        <fullName evidence="4">Non-canonical non-ribosomal peptide synthetase FUB8</fullName>
    </submittedName>
</protein>
<dbReference type="SUPFAM" id="SSF56801">
    <property type="entry name" value="Acetyl-CoA synthetase-like"/>
    <property type="match status" value="1"/>
</dbReference>
<evidence type="ECO:0000313" key="4">
    <source>
        <dbReference type="EMBL" id="UJO21793.1"/>
    </source>
</evidence>
<dbReference type="Proteomes" id="UP000756132">
    <property type="component" value="Chromosome 9"/>
</dbReference>
<dbReference type="InterPro" id="IPR013120">
    <property type="entry name" value="FAR_NAD-bd"/>
</dbReference>
<dbReference type="InterPro" id="IPR009081">
    <property type="entry name" value="PP-bd_ACP"/>
</dbReference>
<dbReference type="KEGG" id="ffu:CLAFUR5_09474"/>
<accession>A0A9Q8PG05</accession>
<dbReference type="Gene3D" id="3.40.50.720">
    <property type="entry name" value="NAD(P)-binding Rossmann-like Domain"/>
    <property type="match status" value="1"/>
</dbReference>
<feature type="non-terminal residue" evidence="4">
    <location>
        <position position="1013"/>
    </location>
</feature>
<dbReference type="RefSeq" id="XP_047766159.1">
    <property type="nucleotide sequence ID" value="XM_047908622.1"/>
</dbReference>
<dbReference type="Pfam" id="PF00550">
    <property type="entry name" value="PP-binding"/>
    <property type="match status" value="1"/>
</dbReference>
<dbReference type="Pfam" id="PF00501">
    <property type="entry name" value="AMP-binding"/>
    <property type="match status" value="1"/>
</dbReference>
<dbReference type="Gene3D" id="1.10.1200.10">
    <property type="entry name" value="ACP-like"/>
    <property type="match status" value="1"/>
</dbReference>
<dbReference type="SUPFAM" id="SSF47336">
    <property type="entry name" value="ACP-like"/>
    <property type="match status" value="1"/>
</dbReference>
<reference evidence="4" key="1">
    <citation type="submission" date="2021-12" db="EMBL/GenBank/DDBJ databases">
        <authorList>
            <person name="Zaccaron A."/>
            <person name="Stergiopoulos I."/>
        </authorList>
    </citation>
    <scope>NUCLEOTIDE SEQUENCE</scope>
    <source>
        <strain evidence="4">Race5_Kim</strain>
    </source>
</reference>
<dbReference type="InterPro" id="IPR042099">
    <property type="entry name" value="ANL_N_sf"/>
</dbReference>
<dbReference type="AlphaFoldDB" id="A0A9Q8PG05"/>
<dbReference type="PANTHER" id="PTHR43439:SF2">
    <property type="entry name" value="ENZYME, PUTATIVE (JCVI)-RELATED"/>
    <property type="match status" value="1"/>
</dbReference>
<dbReference type="EMBL" id="CP090171">
    <property type="protein sequence ID" value="UJO21793.1"/>
    <property type="molecule type" value="Genomic_DNA"/>
</dbReference>
<dbReference type="InterPro" id="IPR000873">
    <property type="entry name" value="AMP-dep_synth/lig_dom"/>
</dbReference>
<dbReference type="Gene3D" id="3.40.50.12780">
    <property type="entry name" value="N-terminal domain of ligase-like"/>
    <property type="match status" value="1"/>
</dbReference>
<name>A0A9Q8PG05_PASFU</name>
<dbReference type="InterPro" id="IPR020845">
    <property type="entry name" value="AMP-binding_CS"/>
</dbReference>
<dbReference type="Pfam" id="PF07993">
    <property type="entry name" value="NAD_binding_4"/>
    <property type="match status" value="1"/>
</dbReference>
<feature type="domain" description="Carrier" evidence="3">
    <location>
        <begin position="529"/>
        <end position="611"/>
    </location>
</feature>
<evidence type="ECO:0000313" key="5">
    <source>
        <dbReference type="Proteomes" id="UP000756132"/>
    </source>
</evidence>
<gene>
    <name evidence="4" type="ORF">CLAFUR5_09474</name>
</gene>
<dbReference type="PROSITE" id="PS50075">
    <property type="entry name" value="CARRIER"/>
    <property type="match status" value="1"/>
</dbReference>
<reference evidence="4" key="2">
    <citation type="journal article" date="2022" name="Microb. Genom.">
        <title>A chromosome-scale genome assembly of the tomato pathogen Cladosporium fulvum reveals a compartmentalized genome architecture and the presence of a dispensable chromosome.</title>
        <authorList>
            <person name="Zaccaron A.Z."/>
            <person name="Chen L.H."/>
            <person name="Samaras A."/>
            <person name="Stergiopoulos I."/>
        </authorList>
    </citation>
    <scope>NUCLEOTIDE SEQUENCE</scope>
    <source>
        <strain evidence="4">Race5_Kim</strain>
    </source>
</reference>
<dbReference type="Pfam" id="PF23562">
    <property type="entry name" value="AMP-binding_C_3"/>
    <property type="match status" value="1"/>
</dbReference>
<evidence type="ECO:0000259" key="3">
    <source>
        <dbReference type="PROSITE" id="PS50075"/>
    </source>
</evidence>
<dbReference type="InterPro" id="IPR036736">
    <property type="entry name" value="ACP-like_sf"/>
</dbReference>
<dbReference type="InterPro" id="IPR051414">
    <property type="entry name" value="Adenylate-forming_Reductase"/>
</dbReference>
<dbReference type="PROSITE" id="PS00455">
    <property type="entry name" value="AMP_BINDING"/>
    <property type="match status" value="1"/>
</dbReference>
<dbReference type="PANTHER" id="PTHR43439">
    <property type="entry name" value="PHENYLACETATE-COENZYME A LIGASE"/>
    <property type="match status" value="1"/>
</dbReference>